<feature type="compositionally biased region" description="Basic and acidic residues" evidence="1">
    <location>
        <begin position="161"/>
        <end position="171"/>
    </location>
</feature>
<feature type="compositionally biased region" description="Basic residues" evidence="1">
    <location>
        <begin position="174"/>
        <end position="184"/>
    </location>
</feature>
<comment type="caution">
    <text evidence="4">The sequence shown here is derived from an EMBL/GenBank/DDBJ whole genome shotgun (WGS) entry which is preliminary data.</text>
</comment>
<protein>
    <recommendedName>
        <fullName evidence="2">J domain-containing protein</fullName>
    </recommendedName>
</protein>
<dbReference type="InterPro" id="IPR052594">
    <property type="entry name" value="J_domain-containing_protein"/>
</dbReference>
<feature type="region of interest" description="Disordered" evidence="1">
    <location>
        <begin position="120"/>
        <end position="517"/>
    </location>
</feature>
<feature type="region of interest" description="Disordered" evidence="1">
    <location>
        <begin position="553"/>
        <end position="575"/>
    </location>
</feature>
<dbReference type="GO" id="GO:0005737">
    <property type="term" value="C:cytoplasm"/>
    <property type="evidence" value="ECO:0007669"/>
    <property type="project" value="TreeGrafter"/>
</dbReference>
<dbReference type="GO" id="GO:0005634">
    <property type="term" value="C:nucleus"/>
    <property type="evidence" value="ECO:0007669"/>
    <property type="project" value="TreeGrafter"/>
</dbReference>
<feature type="compositionally biased region" description="Basic and acidic residues" evidence="1">
    <location>
        <begin position="329"/>
        <end position="345"/>
    </location>
</feature>
<dbReference type="EMBL" id="SOSA01000473">
    <property type="protein sequence ID" value="THC90862.1"/>
    <property type="molecule type" value="Genomic_DNA"/>
</dbReference>
<feature type="domain" description="J" evidence="2">
    <location>
        <begin position="8"/>
        <end position="76"/>
    </location>
</feature>
<dbReference type="InterPro" id="IPR036869">
    <property type="entry name" value="J_dom_sf"/>
</dbReference>
<dbReference type="PANTHER" id="PTHR44144:SF1">
    <property type="entry name" value="DNAJ HOMOLOG SUBFAMILY C MEMBER 9"/>
    <property type="match status" value="1"/>
</dbReference>
<feature type="compositionally biased region" description="Basic and acidic residues" evidence="1">
    <location>
        <begin position="219"/>
        <end position="241"/>
    </location>
</feature>
<dbReference type="SMART" id="SM00271">
    <property type="entry name" value="DnaJ"/>
    <property type="match status" value="1"/>
</dbReference>
<dbReference type="GeneID" id="54331637"/>
<reference evidence="3 6" key="2">
    <citation type="submission" date="2019-08" db="EMBL/GenBank/DDBJ databases">
        <title>The genome sequence of a newly discovered highly antifungal drug resistant Aspergillus species, Aspergillus tanneri NIH 1004.</title>
        <authorList>
            <person name="Mounaud S."/>
            <person name="Singh I."/>
            <person name="Joardar V."/>
            <person name="Pakala S."/>
            <person name="Pakala S."/>
            <person name="Venepally P."/>
            <person name="Chung J.K."/>
            <person name="Losada L."/>
            <person name="Nierman W.C."/>
        </authorList>
    </citation>
    <scope>NUCLEOTIDE SEQUENCE [LARGE SCALE GENOMIC DNA]</scope>
    <source>
        <strain evidence="3 6">NIH1004</strain>
    </source>
</reference>
<dbReference type="Proteomes" id="UP000324241">
    <property type="component" value="Unassembled WGS sequence"/>
</dbReference>
<dbReference type="Pfam" id="PF00226">
    <property type="entry name" value="DnaJ"/>
    <property type="match status" value="1"/>
</dbReference>
<gene>
    <name evidence="3" type="ORF">ATNIH1004_008935</name>
    <name evidence="4" type="ORF">EYZ11_009675</name>
</gene>
<dbReference type="SUPFAM" id="SSF46565">
    <property type="entry name" value="Chaperone J-domain"/>
    <property type="match status" value="1"/>
</dbReference>
<dbReference type="RefSeq" id="XP_033424089.1">
    <property type="nucleotide sequence ID" value="XM_033573537.1"/>
</dbReference>
<name>A0A4S3J7R4_9EURO</name>
<reference evidence="4 5" key="1">
    <citation type="submission" date="2019-03" db="EMBL/GenBank/DDBJ databases">
        <title>The genome sequence of a newly discovered highly antifungal drug resistant Aspergillus species, Aspergillus tanneri NIH 1004.</title>
        <authorList>
            <person name="Mounaud S."/>
            <person name="Singh I."/>
            <person name="Joardar V."/>
            <person name="Pakala S."/>
            <person name="Pakala S."/>
            <person name="Venepally P."/>
            <person name="Hoover J."/>
            <person name="Nierman W."/>
            <person name="Chung J."/>
            <person name="Losada L."/>
        </authorList>
    </citation>
    <scope>NUCLEOTIDE SEQUENCE [LARGE SCALE GENOMIC DNA]</scope>
    <source>
        <strain evidence="4 5">NIH1004</strain>
    </source>
</reference>
<evidence type="ECO:0000313" key="3">
    <source>
        <dbReference type="EMBL" id="KAA8644728.1"/>
    </source>
</evidence>
<dbReference type="EMBL" id="QUQM01000006">
    <property type="protein sequence ID" value="KAA8644728.1"/>
    <property type="molecule type" value="Genomic_DNA"/>
</dbReference>
<dbReference type="FunFam" id="1.10.287.110:FF:000073">
    <property type="entry name" value="DnaJ domain protein"/>
    <property type="match status" value="1"/>
</dbReference>
<dbReference type="CDD" id="cd06257">
    <property type="entry name" value="DnaJ"/>
    <property type="match status" value="1"/>
</dbReference>
<feature type="compositionally biased region" description="Basic and acidic residues" evidence="1">
    <location>
        <begin position="185"/>
        <end position="194"/>
    </location>
</feature>
<evidence type="ECO:0000313" key="4">
    <source>
        <dbReference type="EMBL" id="THC90862.1"/>
    </source>
</evidence>
<dbReference type="InterPro" id="IPR001623">
    <property type="entry name" value="DnaJ_domain"/>
</dbReference>
<organism evidence="4 5">
    <name type="scientific">Aspergillus tanneri</name>
    <dbReference type="NCBI Taxonomy" id="1220188"/>
    <lineage>
        <taxon>Eukaryota</taxon>
        <taxon>Fungi</taxon>
        <taxon>Dikarya</taxon>
        <taxon>Ascomycota</taxon>
        <taxon>Pezizomycotina</taxon>
        <taxon>Eurotiomycetes</taxon>
        <taxon>Eurotiomycetidae</taxon>
        <taxon>Eurotiales</taxon>
        <taxon>Aspergillaceae</taxon>
        <taxon>Aspergillus</taxon>
        <taxon>Aspergillus subgen. Circumdati</taxon>
    </lineage>
</organism>
<feature type="region of interest" description="Disordered" evidence="1">
    <location>
        <begin position="83"/>
        <end position="103"/>
    </location>
</feature>
<evidence type="ECO:0000313" key="6">
    <source>
        <dbReference type="Proteomes" id="UP000324241"/>
    </source>
</evidence>
<dbReference type="PANTHER" id="PTHR44144">
    <property type="entry name" value="DNAJ HOMOLOG SUBFAMILY C MEMBER 9"/>
    <property type="match status" value="1"/>
</dbReference>
<accession>A0A4S3J7R4</accession>
<dbReference type="Proteomes" id="UP000308092">
    <property type="component" value="Unassembled WGS sequence"/>
</dbReference>
<evidence type="ECO:0000259" key="2">
    <source>
        <dbReference type="PROSITE" id="PS50076"/>
    </source>
</evidence>
<dbReference type="PRINTS" id="PR00625">
    <property type="entry name" value="JDOMAIN"/>
</dbReference>
<feature type="compositionally biased region" description="Basic and acidic residues" evidence="1">
    <location>
        <begin position="125"/>
        <end position="150"/>
    </location>
</feature>
<dbReference type="Gene3D" id="1.10.287.110">
    <property type="entry name" value="DnaJ domain"/>
    <property type="match status" value="1"/>
</dbReference>
<dbReference type="OrthoDB" id="10250354at2759"/>
<dbReference type="VEuPathDB" id="FungiDB:EYZ11_009675"/>
<evidence type="ECO:0000256" key="1">
    <source>
        <dbReference type="SAM" id="MobiDB-lite"/>
    </source>
</evidence>
<feature type="compositionally biased region" description="Polar residues" evidence="1">
    <location>
        <begin position="496"/>
        <end position="517"/>
    </location>
</feature>
<sequence>MSSAPDIDPYAVLGVQKDATLQEIRTAHRKLVLKCHPDKIKDESQRSKAQDEFQKVQQAYELLSDETRRIKHDQKVRLAELRREMMARGGMPRTGGPSAREYRDGRIYEERTPADTFDEDIPFVEEPRTMSRKYEEFGKRQRPKGTEDKKKTKSVPVSTRAAKETARDSAKATHSNRAKYRTKERRREAYEKYEQTYGESDDDGASDSSTSSIYVRVKRPSESRRARESSSRKPKPADSPRRANPLRYEEEDYADEWNKHDKLQSTARDYILRSRGTAPVEIDGRHRSSRSPLRHREYESAEPESSASRRSGRSARSSKETVRGTSRHGSYEHLEPQARSYEHKVPSMPTAATSPGIKGSSAARPSLYPSRSATTHSHSRSKRDSSRSDQVLLGMVYPDGPPRASKLRSTDRYDSGYSSPGTPEMTPGESPSKPSSTRYKIVTEPDTVVVEPSMLSPPHPSPRRTRTYSPPRQERPSRPAPKQVRSSAAYPYAPDPSSTRYEATRPSNSRQSSSRTLFNEVEYSTRVKDKDVKYAREIGPEHVIYTTRDTRDAYPRSHYDDYRNPLMGRRQSAYA</sequence>
<feature type="compositionally biased region" description="Basic and acidic residues" evidence="1">
    <location>
        <begin position="553"/>
        <end position="563"/>
    </location>
</feature>
<dbReference type="GO" id="GO:0031072">
    <property type="term" value="F:heat shock protein binding"/>
    <property type="evidence" value="ECO:0007669"/>
    <property type="project" value="TreeGrafter"/>
</dbReference>
<keyword evidence="5" id="KW-1185">Reference proteome</keyword>
<evidence type="ECO:0000313" key="5">
    <source>
        <dbReference type="Proteomes" id="UP000308092"/>
    </source>
</evidence>
<dbReference type="PROSITE" id="PS50076">
    <property type="entry name" value="DNAJ_2"/>
    <property type="match status" value="1"/>
</dbReference>
<dbReference type="AlphaFoldDB" id="A0A4S3J7R4"/>
<proteinExistence type="predicted"/>